<protein>
    <submittedName>
        <fullName evidence="4">MHYT domain-containing protein</fullName>
    </submittedName>
</protein>
<dbReference type="Pfam" id="PF03707">
    <property type="entry name" value="MHYT"/>
    <property type="match status" value="3"/>
</dbReference>
<feature type="transmembrane region" description="Helical" evidence="1">
    <location>
        <begin position="145"/>
        <end position="166"/>
    </location>
</feature>
<organism evidence="4 5">
    <name type="scientific">Actinomadura rugatobispora</name>
    <dbReference type="NCBI Taxonomy" id="1994"/>
    <lineage>
        <taxon>Bacteria</taxon>
        <taxon>Bacillati</taxon>
        <taxon>Actinomycetota</taxon>
        <taxon>Actinomycetes</taxon>
        <taxon>Streptosporangiales</taxon>
        <taxon>Thermomonosporaceae</taxon>
        <taxon>Actinomadura</taxon>
    </lineage>
</organism>
<name>A0ABW0ZV79_9ACTN</name>
<feature type="compositionally biased region" description="Basic and acidic residues" evidence="2">
    <location>
        <begin position="266"/>
        <end position="281"/>
    </location>
</feature>
<feature type="region of interest" description="Disordered" evidence="2">
    <location>
        <begin position="255"/>
        <end position="281"/>
    </location>
</feature>
<feature type="transmembrane region" description="Helical" evidence="1">
    <location>
        <begin position="111"/>
        <end position="133"/>
    </location>
</feature>
<feature type="domain" description="MHYT" evidence="3">
    <location>
        <begin position="9"/>
        <end position="199"/>
    </location>
</feature>
<feature type="transmembrane region" description="Helical" evidence="1">
    <location>
        <begin position="215"/>
        <end position="237"/>
    </location>
</feature>
<evidence type="ECO:0000313" key="5">
    <source>
        <dbReference type="Proteomes" id="UP001596074"/>
    </source>
</evidence>
<evidence type="ECO:0000259" key="3">
    <source>
        <dbReference type="PROSITE" id="PS50924"/>
    </source>
</evidence>
<evidence type="ECO:0000256" key="2">
    <source>
        <dbReference type="SAM" id="MobiDB-lite"/>
    </source>
</evidence>
<feature type="transmembrane region" description="Helical" evidence="1">
    <location>
        <begin position="173"/>
        <end position="195"/>
    </location>
</feature>
<proteinExistence type="predicted"/>
<evidence type="ECO:0000256" key="1">
    <source>
        <dbReference type="PROSITE-ProRule" id="PRU00244"/>
    </source>
</evidence>
<accession>A0ABW0ZV79</accession>
<sequence length="281" mass="29584">MTHVHHFTYGPFTPVAAYLMSFIGALLGLQCTARARAAEGRSRASWLALAALSIGGTGIWVMHFIAMLGFTVADMEIRYDVGLTLLSALIAVAVVGVGVFMVGFGGPRARVVLPAGLVTGLGVASMHYTGMWAMDMHGDLSYNPLLVLLSVLIAVVAATAALWFTLRVRGHSATAGAALIMGVAVSGMHYTGMAAMRVRAVPGEGDPSGAAAADFLTPLLIGVSMVAVALLVIVSVFPGEEEMVYMALLEKKASRRRASAPEPEPAPEKEPSWFEERTPRS</sequence>
<feature type="transmembrane region" description="Helical" evidence="1">
    <location>
        <begin position="45"/>
        <end position="70"/>
    </location>
</feature>
<feature type="transmembrane region" description="Helical" evidence="1">
    <location>
        <begin position="15"/>
        <end position="33"/>
    </location>
</feature>
<keyword evidence="1" id="KW-0472">Membrane</keyword>
<reference evidence="5" key="1">
    <citation type="journal article" date="2019" name="Int. J. Syst. Evol. Microbiol.">
        <title>The Global Catalogue of Microorganisms (GCM) 10K type strain sequencing project: providing services to taxonomists for standard genome sequencing and annotation.</title>
        <authorList>
            <consortium name="The Broad Institute Genomics Platform"/>
            <consortium name="The Broad Institute Genome Sequencing Center for Infectious Disease"/>
            <person name="Wu L."/>
            <person name="Ma J."/>
        </authorList>
    </citation>
    <scope>NUCLEOTIDE SEQUENCE [LARGE SCALE GENOMIC DNA]</scope>
    <source>
        <strain evidence="5">KCTC 42087</strain>
    </source>
</reference>
<dbReference type="InterPro" id="IPR005330">
    <property type="entry name" value="MHYT_dom"/>
</dbReference>
<dbReference type="PANTHER" id="PTHR35152:SF1">
    <property type="entry name" value="DOMAIN SIGNALLING PROTEIN, PUTATIVE (AFU_ORTHOLOGUE AFUA_5G11310)-RELATED"/>
    <property type="match status" value="1"/>
</dbReference>
<dbReference type="Proteomes" id="UP001596074">
    <property type="component" value="Unassembled WGS sequence"/>
</dbReference>
<dbReference type="PROSITE" id="PS50924">
    <property type="entry name" value="MHYT"/>
    <property type="match status" value="1"/>
</dbReference>
<dbReference type="RefSeq" id="WP_378281549.1">
    <property type="nucleotide sequence ID" value="NZ_JBHSON010000011.1"/>
</dbReference>
<dbReference type="EMBL" id="JBHSON010000011">
    <property type="protein sequence ID" value="MFC5745926.1"/>
    <property type="molecule type" value="Genomic_DNA"/>
</dbReference>
<comment type="caution">
    <text evidence="4">The sequence shown here is derived from an EMBL/GenBank/DDBJ whole genome shotgun (WGS) entry which is preliminary data.</text>
</comment>
<evidence type="ECO:0000313" key="4">
    <source>
        <dbReference type="EMBL" id="MFC5745926.1"/>
    </source>
</evidence>
<keyword evidence="1" id="KW-1133">Transmembrane helix</keyword>
<keyword evidence="1" id="KW-0812">Transmembrane</keyword>
<keyword evidence="5" id="KW-1185">Reference proteome</keyword>
<dbReference type="PANTHER" id="PTHR35152">
    <property type="entry name" value="DOMAIN SIGNALLING PROTEIN, PUTATIVE (AFU_ORTHOLOGUE AFUA_5G11310)-RELATED"/>
    <property type="match status" value="1"/>
</dbReference>
<gene>
    <name evidence="4" type="ORF">ACFPZN_09935</name>
</gene>
<feature type="transmembrane region" description="Helical" evidence="1">
    <location>
        <begin position="82"/>
        <end position="104"/>
    </location>
</feature>